<evidence type="ECO:0000313" key="8">
    <source>
        <dbReference type="Proteomes" id="UP001281410"/>
    </source>
</evidence>
<comment type="caution">
    <text evidence="7">The sequence shown here is derived from an EMBL/GenBank/DDBJ whole genome shotgun (WGS) entry which is preliminary data.</text>
</comment>
<evidence type="ECO:0000256" key="4">
    <source>
        <dbReference type="ARBA" id="ARBA00022552"/>
    </source>
</evidence>
<comment type="similarity">
    <text evidence="2">Belongs to the RRP36 family.</text>
</comment>
<dbReference type="GO" id="GO:0005730">
    <property type="term" value="C:nucleolus"/>
    <property type="evidence" value="ECO:0007669"/>
    <property type="project" value="UniProtKB-SubCell"/>
</dbReference>
<reference evidence="7" key="1">
    <citation type="journal article" date="2023" name="Plant J.">
        <title>Genome sequences and population genomics provide insights into the demographic history, inbreeding, and mutation load of two 'living fossil' tree species of Dipteronia.</title>
        <authorList>
            <person name="Feng Y."/>
            <person name="Comes H.P."/>
            <person name="Chen J."/>
            <person name="Zhu S."/>
            <person name="Lu R."/>
            <person name="Zhang X."/>
            <person name="Li P."/>
            <person name="Qiu J."/>
            <person name="Olsen K.M."/>
            <person name="Qiu Y."/>
        </authorList>
    </citation>
    <scope>NUCLEOTIDE SEQUENCE</scope>
    <source>
        <strain evidence="7">NBL</strain>
    </source>
</reference>
<dbReference type="Proteomes" id="UP001281410">
    <property type="component" value="Unassembled WGS sequence"/>
</dbReference>
<keyword evidence="3" id="KW-0690">Ribosome biogenesis</keyword>
<evidence type="ECO:0000256" key="2">
    <source>
        <dbReference type="ARBA" id="ARBA00009418"/>
    </source>
</evidence>
<dbReference type="GO" id="GO:0030686">
    <property type="term" value="C:90S preribosome"/>
    <property type="evidence" value="ECO:0007669"/>
    <property type="project" value="TreeGrafter"/>
</dbReference>
<evidence type="ECO:0000256" key="5">
    <source>
        <dbReference type="ARBA" id="ARBA00023242"/>
    </source>
</evidence>
<keyword evidence="5" id="KW-0539">Nucleus</keyword>
<organism evidence="7 8">
    <name type="scientific">Dipteronia sinensis</name>
    <dbReference type="NCBI Taxonomy" id="43782"/>
    <lineage>
        <taxon>Eukaryota</taxon>
        <taxon>Viridiplantae</taxon>
        <taxon>Streptophyta</taxon>
        <taxon>Embryophyta</taxon>
        <taxon>Tracheophyta</taxon>
        <taxon>Spermatophyta</taxon>
        <taxon>Magnoliopsida</taxon>
        <taxon>eudicotyledons</taxon>
        <taxon>Gunneridae</taxon>
        <taxon>Pentapetalae</taxon>
        <taxon>rosids</taxon>
        <taxon>malvids</taxon>
        <taxon>Sapindales</taxon>
        <taxon>Sapindaceae</taxon>
        <taxon>Hippocastanoideae</taxon>
        <taxon>Acereae</taxon>
        <taxon>Dipteronia</taxon>
    </lineage>
</organism>
<feature type="compositionally biased region" description="Basic and acidic residues" evidence="6">
    <location>
        <begin position="55"/>
        <end position="70"/>
    </location>
</feature>
<protein>
    <submittedName>
        <fullName evidence="7">Uncharacterized protein</fullName>
    </submittedName>
</protein>
<sequence>MKFNKSIASSSKTHFEEFERKEKETSSVPSLEDEGEIERELAEVTFEDLERARSDGPHLVYRKDNQEKKTGRANKNWPMEASAKKQVSRFREVVQAPKRMKCDPVSSHFVVNLTLRGSGRDMISSLRIIFLLTKRSRRSS</sequence>
<comment type="subcellular location">
    <subcellularLocation>
        <location evidence="1">Nucleus</location>
        <location evidence="1">Nucleolus</location>
    </subcellularLocation>
</comment>
<evidence type="ECO:0000256" key="6">
    <source>
        <dbReference type="SAM" id="MobiDB-lite"/>
    </source>
</evidence>
<evidence type="ECO:0000256" key="3">
    <source>
        <dbReference type="ARBA" id="ARBA00022517"/>
    </source>
</evidence>
<gene>
    <name evidence="7" type="ORF">Dsin_000720</name>
</gene>
<dbReference type="PANTHER" id="PTHR21738">
    <property type="entry name" value="RIBOSOMAL RNA PROCESSING PROTEIN 36 HOMOLOG"/>
    <property type="match status" value="1"/>
</dbReference>
<dbReference type="AlphaFoldDB" id="A0AAE0B3Z7"/>
<accession>A0AAE0B3Z7</accession>
<feature type="compositionally biased region" description="Polar residues" evidence="6">
    <location>
        <begin position="1"/>
        <end position="12"/>
    </location>
</feature>
<keyword evidence="8" id="KW-1185">Reference proteome</keyword>
<proteinExistence type="inferred from homology"/>
<dbReference type="EMBL" id="JANJYJ010000001">
    <property type="protein sequence ID" value="KAK3228839.1"/>
    <property type="molecule type" value="Genomic_DNA"/>
</dbReference>
<evidence type="ECO:0000256" key="1">
    <source>
        <dbReference type="ARBA" id="ARBA00004604"/>
    </source>
</evidence>
<evidence type="ECO:0000313" key="7">
    <source>
        <dbReference type="EMBL" id="KAK3228839.1"/>
    </source>
</evidence>
<feature type="region of interest" description="Disordered" evidence="6">
    <location>
        <begin position="1"/>
        <end position="37"/>
    </location>
</feature>
<name>A0AAE0B3Z7_9ROSI</name>
<feature type="region of interest" description="Disordered" evidence="6">
    <location>
        <begin position="55"/>
        <end position="83"/>
    </location>
</feature>
<dbReference type="PANTHER" id="PTHR21738:SF0">
    <property type="entry name" value="RIBOSOMAL RNA PROCESSING PROTEIN 36 HOMOLOG"/>
    <property type="match status" value="1"/>
</dbReference>
<keyword evidence="4" id="KW-0698">rRNA processing</keyword>
<feature type="compositionally biased region" description="Basic and acidic residues" evidence="6">
    <location>
        <begin position="13"/>
        <end position="25"/>
    </location>
</feature>
<dbReference type="GO" id="GO:0000462">
    <property type="term" value="P:maturation of SSU-rRNA from tricistronic rRNA transcript (SSU-rRNA, 5.8S rRNA, LSU-rRNA)"/>
    <property type="evidence" value="ECO:0007669"/>
    <property type="project" value="TreeGrafter"/>
</dbReference>
<dbReference type="InterPro" id="IPR009292">
    <property type="entry name" value="RRP36"/>
</dbReference>